<dbReference type="EMBL" id="FOEV01000018">
    <property type="protein sequence ID" value="SER36399.1"/>
    <property type="molecule type" value="Genomic_DNA"/>
</dbReference>
<gene>
    <name evidence="1" type="ORF">SAMN05216409_11850</name>
</gene>
<protein>
    <submittedName>
        <fullName evidence="1">Uncharacterized protein</fullName>
    </submittedName>
</protein>
<comment type="caution">
    <text evidence="1">The sequence shown here is derived from an EMBL/GenBank/DDBJ whole genome shotgun (WGS) entry which is preliminary data.</text>
</comment>
<dbReference type="Proteomes" id="UP000183210">
    <property type="component" value="Unassembled WGS sequence"/>
</dbReference>
<dbReference type="AlphaFoldDB" id="A0A9X8MH32"/>
<evidence type="ECO:0000313" key="1">
    <source>
        <dbReference type="EMBL" id="SER36399.1"/>
    </source>
</evidence>
<dbReference type="RefSeq" id="WP_139208925.1">
    <property type="nucleotide sequence ID" value="NZ_FOEV01000018.1"/>
</dbReference>
<name>A0A9X8MH32_9PSED</name>
<accession>A0A9X8MH32</accession>
<evidence type="ECO:0000313" key="2">
    <source>
        <dbReference type="Proteomes" id="UP000183210"/>
    </source>
</evidence>
<organism evidence="1 2">
    <name type="scientific">Pseudomonas lutea</name>
    <dbReference type="NCBI Taxonomy" id="243924"/>
    <lineage>
        <taxon>Bacteria</taxon>
        <taxon>Pseudomonadati</taxon>
        <taxon>Pseudomonadota</taxon>
        <taxon>Gammaproteobacteria</taxon>
        <taxon>Pseudomonadales</taxon>
        <taxon>Pseudomonadaceae</taxon>
        <taxon>Pseudomonas</taxon>
    </lineage>
</organism>
<sequence>MSYALMKRNREVLEIAWRPLIKNRTAASGERERYCPACEEWLPMTDHWFRFIAARGYYRSICLDCETSEVRERRSKARVLARIEVTL</sequence>
<dbReference type="GeneID" id="300269941"/>
<reference evidence="1 2" key="1">
    <citation type="submission" date="2016-10" db="EMBL/GenBank/DDBJ databases">
        <authorList>
            <person name="Varghese N."/>
            <person name="Submissions S."/>
        </authorList>
    </citation>
    <scope>NUCLEOTIDE SEQUENCE [LARGE SCALE GENOMIC DNA]</scope>
    <source>
        <strain evidence="1 2">LMG 21974</strain>
    </source>
</reference>
<proteinExistence type="predicted"/>